<accession>A0A382C145</accession>
<dbReference type="GO" id="GO:0008757">
    <property type="term" value="F:S-adenosylmethionine-dependent methyltransferase activity"/>
    <property type="evidence" value="ECO:0007669"/>
    <property type="project" value="InterPro"/>
</dbReference>
<dbReference type="InterPro" id="IPR029063">
    <property type="entry name" value="SAM-dependent_MTases_sf"/>
</dbReference>
<sequence length="270" mass="31500">MNKIEWVNQLRRSELDLVIPFLIKKAKILEIGAGTGYQANILRELGYNIVPIDLALDLRTSAHSRLHAGYNKLNIVEYDGENVPFPDSNFDVVFSSNVLEHIDNLEKIQDEIKRVLKPGGIAIHVLTTPSWRFWTSLTNYIYIMRLVTNYMGNIFYKRDNSLSPFYEKNEFNKKIGNYGLKRKIIRLLIPPMQGVRGNVLTEMFYFSRFFWLPLFERTGWNVEKYFPNRVFYTDFVACGPKLNLKTRKTLSFFLGSSCIIYILKNNGNTK</sequence>
<evidence type="ECO:0000313" key="2">
    <source>
        <dbReference type="EMBL" id="SVB19472.1"/>
    </source>
</evidence>
<evidence type="ECO:0000259" key="1">
    <source>
        <dbReference type="Pfam" id="PF08241"/>
    </source>
</evidence>
<dbReference type="EMBL" id="UINC01032202">
    <property type="protein sequence ID" value="SVB19472.1"/>
    <property type="molecule type" value="Genomic_DNA"/>
</dbReference>
<dbReference type="SUPFAM" id="SSF53335">
    <property type="entry name" value="S-adenosyl-L-methionine-dependent methyltransferases"/>
    <property type="match status" value="1"/>
</dbReference>
<dbReference type="AlphaFoldDB" id="A0A382C145"/>
<dbReference type="InterPro" id="IPR013216">
    <property type="entry name" value="Methyltransf_11"/>
</dbReference>
<organism evidence="2">
    <name type="scientific">marine metagenome</name>
    <dbReference type="NCBI Taxonomy" id="408172"/>
    <lineage>
        <taxon>unclassified sequences</taxon>
        <taxon>metagenomes</taxon>
        <taxon>ecological metagenomes</taxon>
    </lineage>
</organism>
<feature type="domain" description="Methyltransferase type 11" evidence="1">
    <location>
        <begin position="29"/>
        <end position="123"/>
    </location>
</feature>
<proteinExistence type="predicted"/>
<dbReference type="CDD" id="cd02440">
    <property type="entry name" value="AdoMet_MTases"/>
    <property type="match status" value="1"/>
</dbReference>
<dbReference type="PANTHER" id="PTHR43861">
    <property type="entry name" value="TRANS-ACONITATE 2-METHYLTRANSFERASE-RELATED"/>
    <property type="match status" value="1"/>
</dbReference>
<reference evidence="2" key="1">
    <citation type="submission" date="2018-05" db="EMBL/GenBank/DDBJ databases">
        <authorList>
            <person name="Lanie J.A."/>
            <person name="Ng W.-L."/>
            <person name="Kazmierczak K.M."/>
            <person name="Andrzejewski T.M."/>
            <person name="Davidsen T.M."/>
            <person name="Wayne K.J."/>
            <person name="Tettelin H."/>
            <person name="Glass J.I."/>
            <person name="Rusch D."/>
            <person name="Podicherti R."/>
            <person name="Tsui H.-C.T."/>
            <person name="Winkler M.E."/>
        </authorList>
    </citation>
    <scope>NUCLEOTIDE SEQUENCE</scope>
</reference>
<dbReference type="PANTHER" id="PTHR43861:SF1">
    <property type="entry name" value="TRANS-ACONITATE 2-METHYLTRANSFERASE"/>
    <property type="match status" value="1"/>
</dbReference>
<name>A0A382C145_9ZZZZ</name>
<protein>
    <recommendedName>
        <fullName evidence="1">Methyltransferase type 11 domain-containing protein</fullName>
    </recommendedName>
</protein>
<dbReference type="Gene3D" id="3.40.50.150">
    <property type="entry name" value="Vaccinia Virus protein VP39"/>
    <property type="match status" value="1"/>
</dbReference>
<dbReference type="Pfam" id="PF08241">
    <property type="entry name" value="Methyltransf_11"/>
    <property type="match status" value="1"/>
</dbReference>
<gene>
    <name evidence="2" type="ORF">METZ01_LOCUS172326</name>
</gene>